<dbReference type="Proteomes" id="UP001162156">
    <property type="component" value="Unassembled WGS sequence"/>
</dbReference>
<proteinExistence type="predicted"/>
<protein>
    <submittedName>
        <fullName evidence="1">Uncharacterized protein</fullName>
    </submittedName>
</protein>
<name>A0AAV8YLC9_9CUCU</name>
<dbReference type="PANTHER" id="PTHR33053">
    <property type="entry name" value="PROTEIN, PUTATIVE-RELATED"/>
    <property type="match status" value="1"/>
</dbReference>
<organism evidence="1 2">
    <name type="scientific">Rhamnusium bicolor</name>
    <dbReference type="NCBI Taxonomy" id="1586634"/>
    <lineage>
        <taxon>Eukaryota</taxon>
        <taxon>Metazoa</taxon>
        <taxon>Ecdysozoa</taxon>
        <taxon>Arthropoda</taxon>
        <taxon>Hexapoda</taxon>
        <taxon>Insecta</taxon>
        <taxon>Pterygota</taxon>
        <taxon>Neoptera</taxon>
        <taxon>Endopterygota</taxon>
        <taxon>Coleoptera</taxon>
        <taxon>Polyphaga</taxon>
        <taxon>Cucujiformia</taxon>
        <taxon>Chrysomeloidea</taxon>
        <taxon>Cerambycidae</taxon>
        <taxon>Lepturinae</taxon>
        <taxon>Rhagiini</taxon>
        <taxon>Rhamnusium</taxon>
    </lineage>
</organism>
<gene>
    <name evidence="1" type="ORF">NQ314_007649</name>
</gene>
<keyword evidence="2" id="KW-1185">Reference proteome</keyword>
<accession>A0AAV8YLC9</accession>
<evidence type="ECO:0000313" key="2">
    <source>
        <dbReference type="Proteomes" id="UP001162156"/>
    </source>
</evidence>
<dbReference type="PANTHER" id="PTHR33053:SF24">
    <property type="entry name" value="TRANSPOSASE DOMAIN-CONTAINING PROTEIN"/>
    <property type="match status" value="1"/>
</dbReference>
<sequence length="319" mass="36243">MSVNTSNENSIVLPVGSNNLSETLNLSEKLTSWAVKENISQSSLNKLLEILKSENDILSFKNLPKDSRTLLHTPVGKVEVVKLGSGLFYYFGILNSINKLITKSNCKLSDNAYFELAVNVDGLPISNSTSSCFWPILAQIKSIDELKDDVIVVALFFGTSKPENSNEFLKEFVKESVLLVNNGILVHNKFYKFKISMLICDVPAKSFLLCTKGHNAYFSCTKCKTEGDFVNNVVCFPEYENIRQRSDIEFREQVDEEYHLGETVLTKLPDFDMVRNVPLDYMHLLCLGVMKRLLVHKTYGWVFGRQPFKFSYSNIKKNI</sequence>
<dbReference type="EMBL" id="JANEYF010002082">
    <property type="protein sequence ID" value="KAJ8951700.1"/>
    <property type="molecule type" value="Genomic_DNA"/>
</dbReference>
<evidence type="ECO:0000313" key="1">
    <source>
        <dbReference type="EMBL" id="KAJ8951700.1"/>
    </source>
</evidence>
<reference evidence="1" key="1">
    <citation type="journal article" date="2023" name="Insect Mol. Biol.">
        <title>Genome sequencing provides insights into the evolution of gene families encoding plant cell wall-degrading enzymes in longhorned beetles.</title>
        <authorList>
            <person name="Shin N.R."/>
            <person name="Okamura Y."/>
            <person name="Kirsch R."/>
            <person name="Pauchet Y."/>
        </authorList>
    </citation>
    <scope>NUCLEOTIDE SEQUENCE</scope>
    <source>
        <strain evidence="1">RBIC_L_NR</strain>
    </source>
</reference>
<dbReference type="AlphaFoldDB" id="A0AAV8YLC9"/>
<comment type="caution">
    <text evidence="1">The sequence shown here is derived from an EMBL/GenBank/DDBJ whole genome shotgun (WGS) entry which is preliminary data.</text>
</comment>